<proteinExistence type="predicted"/>
<gene>
    <name evidence="1" type="ORF">WPS_14280</name>
</gene>
<protein>
    <submittedName>
        <fullName evidence="1">Uncharacterized protein</fullName>
    </submittedName>
</protein>
<dbReference type="Proteomes" id="UP001317532">
    <property type="component" value="Chromosome"/>
</dbReference>
<evidence type="ECO:0000313" key="2">
    <source>
        <dbReference type="Proteomes" id="UP001317532"/>
    </source>
</evidence>
<keyword evidence="2" id="KW-1185">Reference proteome</keyword>
<evidence type="ECO:0000313" key="1">
    <source>
        <dbReference type="EMBL" id="BDE06152.1"/>
    </source>
</evidence>
<reference evidence="1 2" key="1">
    <citation type="journal article" date="2022" name="ISME Commun">
        <title>Vulcanimicrobium alpinus gen. nov. sp. nov., the first cultivated representative of the candidate phylum 'Eremiobacterota', is a metabolically versatile aerobic anoxygenic phototroph.</title>
        <authorList>
            <person name="Yabe S."/>
            <person name="Muto K."/>
            <person name="Abe K."/>
            <person name="Yokota A."/>
            <person name="Staudigel H."/>
            <person name="Tebo B.M."/>
        </authorList>
    </citation>
    <scope>NUCLEOTIDE SEQUENCE [LARGE SCALE GENOMIC DNA]</scope>
    <source>
        <strain evidence="1 2">WC8-2</strain>
    </source>
</reference>
<sequence length="98" mass="10945">MIGAHLAEISETWQEKLYLDMGDYHEWVAEQSTPKKERTSTTQRFASSDAASILCDGFRDGICADLKYRLFWTEQPEGGVGVMLGRPGVARVAHISEP</sequence>
<dbReference type="KEGG" id="vab:WPS_14280"/>
<accession>A0AAN1XVF7</accession>
<dbReference type="AlphaFoldDB" id="A0AAN1XVF7"/>
<name>A0AAN1XVF7_UNVUL</name>
<organism evidence="1 2">
    <name type="scientific">Vulcanimicrobium alpinum</name>
    <dbReference type="NCBI Taxonomy" id="3016050"/>
    <lineage>
        <taxon>Bacteria</taxon>
        <taxon>Bacillati</taxon>
        <taxon>Vulcanimicrobiota</taxon>
        <taxon>Vulcanimicrobiia</taxon>
        <taxon>Vulcanimicrobiales</taxon>
        <taxon>Vulcanimicrobiaceae</taxon>
        <taxon>Vulcanimicrobium</taxon>
    </lineage>
</organism>
<dbReference type="EMBL" id="AP025523">
    <property type="protein sequence ID" value="BDE06152.1"/>
    <property type="molecule type" value="Genomic_DNA"/>
</dbReference>